<name>A0ABY6P224_9NOCA</name>
<reference evidence="1" key="1">
    <citation type="submission" date="2022-10" db="EMBL/GenBank/DDBJ databases">
        <title>Rhodococcus sp.75.</title>
        <authorList>
            <person name="Sun M."/>
        </authorList>
    </citation>
    <scope>NUCLEOTIDE SEQUENCE</scope>
    <source>
        <strain evidence="1">75</strain>
    </source>
</reference>
<proteinExistence type="predicted"/>
<evidence type="ECO:0000313" key="1">
    <source>
        <dbReference type="EMBL" id="UZJ25193.1"/>
    </source>
</evidence>
<sequence length="72" mass="7678">MTTDSDLHDGRALSAVALGRELARRGTPVWTLWLGYLSLGGTMTLPELGDTLAGTRPTGYAELYLLAQSLNA</sequence>
<keyword evidence="2" id="KW-1185">Reference proteome</keyword>
<protein>
    <submittedName>
        <fullName evidence="1">Uncharacterized protein</fullName>
    </submittedName>
</protein>
<organism evidence="1 2">
    <name type="scientific">Rhodococcus antarcticus</name>
    <dbReference type="NCBI Taxonomy" id="2987751"/>
    <lineage>
        <taxon>Bacteria</taxon>
        <taxon>Bacillati</taxon>
        <taxon>Actinomycetota</taxon>
        <taxon>Actinomycetes</taxon>
        <taxon>Mycobacteriales</taxon>
        <taxon>Nocardiaceae</taxon>
        <taxon>Rhodococcus</taxon>
    </lineage>
</organism>
<dbReference type="Proteomes" id="UP001164965">
    <property type="component" value="Chromosome"/>
</dbReference>
<dbReference type="EMBL" id="CP110615">
    <property type="protein sequence ID" value="UZJ25193.1"/>
    <property type="molecule type" value="Genomic_DNA"/>
</dbReference>
<accession>A0ABY6P224</accession>
<gene>
    <name evidence="1" type="ORF">RHODO2019_01410</name>
</gene>
<evidence type="ECO:0000313" key="2">
    <source>
        <dbReference type="Proteomes" id="UP001164965"/>
    </source>
</evidence>
<dbReference type="RefSeq" id="WP_265383299.1">
    <property type="nucleotide sequence ID" value="NZ_CP110615.1"/>
</dbReference>